<dbReference type="InterPro" id="IPR006195">
    <property type="entry name" value="aa-tRNA-synth_II"/>
</dbReference>
<dbReference type="InterPro" id="IPR004522">
    <property type="entry name" value="Asn-tRNA-ligase"/>
</dbReference>
<keyword evidence="8 9" id="KW-0030">Aminoacyl-tRNA synthetase</keyword>
<dbReference type="PANTHER" id="PTHR22594:SF34">
    <property type="entry name" value="ASPARAGINE--TRNA LIGASE, MITOCHONDRIAL-RELATED"/>
    <property type="match status" value="1"/>
</dbReference>
<evidence type="ECO:0000313" key="12">
    <source>
        <dbReference type="Proteomes" id="UP000464317"/>
    </source>
</evidence>
<keyword evidence="5 9" id="KW-0547">Nucleotide-binding</keyword>
<dbReference type="GeneID" id="89496248"/>
<dbReference type="GO" id="GO:0005737">
    <property type="term" value="C:cytoplasm"/>
    <property type="evidence" value="ECO:0007669"/>
    <property type="project" value="UniProtKB-SubCell"/>
</dbReference>
<dbReference type="InterPro" id="IPR004365">
    <property type="entry name" value="NA-bd_OB_tRNA"/>
</dbReference>
<evidence type="ECO:0000313" key="11">
    <source>
        <dbReference type="EMBL" id="BBU47393.1"/>
    </source>
</evidence>
<evidence type="ECO:0000256" key="9">
    <source>
        <dbReference type="HAMAP-Rule" id="MF_00534"/>
    </source>
</evidence>
<comment type="similarity">
    <text evidence="1 9">Belongs to the class-II aminoacyl-tRNA synthetase family.</text>
</comment>
<keyword evidence="12" id="KW-1185">Reference proteome</keyword>
<dbReference type="GO" id="GO:0004816">
    <property type="term" value="F:asparagine-tRNA ligase activity"/>
    <property type="evidence" value="ECO:0007669"/>
    <property type="project" value="UniProtKB-UniRule"/>
</dbReference>
<evidence type="ECO:0000256" key="6">
    <source>
        <dbReference type="ARBA" id="ARBA00022840"/>
    </source>
</evidence>
<dbReference type="NCBIfam" id="NF003037">
    <property type="entry name" value="PRK03932.1"/>
    <property type="match status" value="1"/>
</dbReference>
<evidence type="ECO:0000256" key="4">
    <source>
        <dbReference type="ARBA" id="ARBA00022598"/>
    </source>
</evidence>
<dbReference type="InterPro" id="IPR012340">
    <property type="entry name" value="NA-bd_OB-fold"/>
</dbReference>
<sequence>MHTIKEFLLKPVFYDTWTNVEVKGWVASNRGNKKIRFLEINDGSTIKNLQVVFKGEEFDFELLDSLKPGSAIVISGTLNATPNAPQPIEMNATKLHSFRKSDDDYPIQNQEIKLETLREVPHFRHRTNILRAVMLIRSTLAQEIHKYFIYKNFYYMNSPIITSNDGEGAGETFIVSDKNTNDPFFGVGNKSTLGVTGQLHGESYANGFKNIYTFGPTFRAERSNTKRHLAEFWMIEPEMAFYDLFQTIELSQDLLKVVIRNTIAQHPFEFEYLDKISNSTLLNRLNLFLDSNLKIIDYKDALKELEKVKDTFEEKNIHFGLDLSSEHEKYLTDVLYKSPVVIINFPKSFKAFYMHQNDDGQTVAAFDLLVPGIGELIGGSQRETDYNKLVTRINELGINQEELQWYLDLRRFGHMQSSGFGIGFERLVMYATGIDNIRDVIPYPRTNGNIRM</sequence>
<dbReference type="Proteomes" id="UP000464317">
    <property type="component" value="Chromosome"/>
</dbReference>
<keyword evidence="3 9" id="KW-0963">Cytoplasm</keyword>
<evidence type="ECO:0000259" key="10">
    <source>
        <dbReference type="PROSITE" id="PS50862"/>
    </source>
</evidence>
<dbReference type="RefSeq" id="WP_161552922.1">
    <property type="nucleotide sequence ID" value="NZ_AP022325.1"/>
</dbReference>
<gene>
    <name evidence="9 11" type="primary">asnS</name>
    <name evidence="11" type="ORF">JPM2_0860</name>
</gene>
<feature type="domain" description="Aminoacyl-transfer RNA synthetases class-II family profile" evidence="10">
    <location>
        <begin position="136"/>
        <end position="442"/>
    </location>
</feature>
<dbReference type="EMBL" id="AP022325">
    <property type="protein sequence ID" value="BBU47393.1"/>
    <property type="molecule type" value="Genomic_DNA"/>
</dbReference>
<dbReference type="PRINTS" id="PR01042">
    <property type="entry name" value="TRNASYNTHASP"/>
</dbReference>
<evidence type="ECO:0000256" key="1">
    <source>
        <dbReference type="ARBA" id="ARBA00008226"/>
    </source>
</evidence>
<dbReference type="CDD" id="cd04318">
    <property type="entry name" value="EcAsnRS_like_N"/>
    <property type="match status" value="1"/>
</dbReference>
<dbReference type="NCBIfam" id="TIGR00457">
    <property type="entry name" value="asnS"/>
    <property type="match status" value="1"/>
</dbReference>
<evidence type="ECO:0000256" key="3">
    <source>
        <dbReference type="ARBA" id="ARBA00022490"/>
    </source>
</evidence>
<dbReference type="AlphaFoldDB" id="A0A809SI41"/>
<dbReference type="PANTHER" id="PTHR22594">
    <property type="entry name" value="ASPARTYL/LYSYL-TRNA SYNTHETASE"/>
    <property type="match status" value="1"/>
</dbReference>
<organism evidence="11 12">
    <name type="scientific">Mycoplasmopsis felis</name>
    <dbReference type="NCBI Taxonomy" id="33923"/>
    <lineage>
        <taxon>Bacteria</taxon>
        <taxon>Bacillati</taxon>
        <taxon>Mycoplasmatota</taxon>
        <taxon>Mycoplasmoidales</taxon>
        <taxon>Metamycoplasmataceae</taxon>
        <taxon>Mycoplasmopsis</taxon>
    </lineage>
</organism>
<keyword evidence="6 9" id="KW-0067">ATP-binding</keyword>
<dbReference type="InterPro" id="IPR004364">
    <property type="entry name" value="Aa-tRNA-synt_II"/>
</dbReference>
<evidence type="ECO:0000256" key="2">
    <source>
        <dbReference type="ARBA" id="ARBA00011738"/>
    </source>
</evidence>
<comment type="subcellular location">
    <subcellularLocation>
        <location evidence="9">Cytoplasm</location>
    </subcellularLocation>
</comment>
<dbReference type="Pfam" id="PF00152">
    <property type="entry name" value="tRNA-synt_2"/>
    <property type="match status" value="1"/>
</dbReference>
<dbReference type="PROSITE" id="PS50862">
    <property type="entry name" value="AA_TRNA_LIGASE_II"/>
    <property type="match status" value="1"/>
</dbReference>
<dbReference type="HAMAP" id="MF_00534">
    <property type="entry name" value="Asn_tRNA_synth"/>
    <property type="match status" value="1"/>
</dbReference>
<dbReference type="EC" id="6.1.1.22" evidence="9"/>
<dbReference type="Gene3D" id="2.40.50.140">
    <property type="entry name" value="Nucleic acid-binding proteins"/>
    <property type="match status" value="1"/>
</dbReference>
<dbReference type="InterPro" id="IPR045864">
    <property type="entry name" value="aa-tRNA-synth_II/BPL/LPL"/>
</dbReference>
<comment type="catalytic activity">
    <reaction evidence="9">
        <text>tRNA(Asn) + L-asparagine + ATP = L-asparaginyl-tRNA(Asn) + AMP + diphosphate + H(+)</text>
        <dbReference type="Rhea" id="RHEA:11180"/>
        <dbReference type="Rhea" id="RHEA-COMP:9659"/>
        <dbReference type="Rhea" id="RHEA-COMP:9674"/>
        <dbReference type="ChEBI" id="CHEBI:15378"/>
        <dbReference type="ChEBI" id="CHEBI:30616"/>
        <dbReference type="ChEBI" id="CHEBI:33019"/>
        <dbReference type="ChEBI" id="CHEBI:58048"/>
        <dbReference type="ChEBI" id="CHEBI:78442"/>
        <dbReference type="ChEBI" id="CHEBI:78515"/>
        <dbReference type="ChEBI" id="CHEBI:456215"/>
        <dbReference type="EC" id="6.1.1.22"/>
    </reaction>
</comment>
<accession>A0A809SI41</accession>
<dbReference type="FunFam" id="3.30.930.10:FF:000016">
    <property type="entry name" value="Asparagine--tRNA ligase"/>
    <property type="match status" value="1"/>
</dbReference>
<dbReference type="SUPFAM" id="SSF55681">
    <property type="entry name" value="Class II aaRS and biotin synthetases"/>
    <property type="match status" value="1"/>
</dbReference>
<dbReference type="KEGG" id="mfel:JPM2_0860"/>
<evidence type="ECO:0000256" key="8">
    <source>
        <dbReference type="ARBA" id="ARBA00023146"/>
    </source>
</evidence>
<dbReference type="GO" id="GO:0003676">
    <property type="term" value="F:nucleic acid binding"/>
    <property type="evidence" value="ECO:0007669"/>
    <property type="project" value="InterPro"/>
</dbReference>
<evidence type="ECO:0000256" key="5">
    <source>
        <dbReference type="ARBA" id="ARBA00022741"/>
    </source>
</evidence>
<keyword evidence="7 9" id="KW-0648">Protein biosynthesis</keyword>
<dbReference type="GO" id="GO:0006421">
    <property type="term" value="P:asparaginyl-tRNA aminoacylation"/>
    <property type="evidence" value="ECO:0007669"/>
    <property type="project" value="UniProtKB-UniRule"/>
</dbReference>
<reference evidence="11 12" key="1">
    <citation type="submission" date="2020-01" db="EMBL/GenBank/DDBJ databases">
        <title>Complete genome sequence of Mycoplasma felis strain Myco-2.</title>
        <authorList>
            <person name="Kinoshita Y."/>
            <person name="Niwa H."/>
            <person name="Uchida-Fujii E."/>
            <person name="Nukada T."/>
        </authorList>
    </citation>
    <scope>NUCLEOTIDE SEQUENCE [LARGE SCALE GENOMIC DNA]</scope>
    <source>
        <strain evidence="11 12">Myco-2</strain>
    </source>
</reference>
<evidence type="ECO:0000256" key="7">
    <source>
        <dbReference type="ARBA" id="ARBA00022917"/>
    </source>
</evidence>
<dbReference type="Pfam" id="PF01336">
    <property type="entry name" value="tRNA_anti-codon"/>
    <property type="match status" value="1"/>
</dbReference>
<dbReference type="GO" id="GO:0005524">
    <property type="term" value="F:ATP binding"/>
    <property type="evidence" value="ECO:0007669"/>
    <property type="project" value="UniProtKB-UniRule"/>
</dbReference>
<comment type="subunit">
    <text evidence="2 9">Homodimer.</text>
</comment>
<dbReference type="InterPro" id="IPR002312">
    <property type="entry name" value="Asp/Asn-tRNA-synth_IIb"/>
</dbReference>
<name>A0A809SI41_9BACT</name>
<protein>
    <recommendedName>
        <fullName evidence="9">Asparagine--tRNA ligase</fullName>
        <ecNumber evidence="9">6.1.1.22</ecNumber>
    </recommendedName>
    <alternativeName>
        <fullName evidence="9">Asparaginyl-tRNA synthetase</fullName>
        <shortName evidence="9">AsnRS</shortName>
    </alternativeName>
</protein>
<proteinExistence type="inferred from homology"/>
<dbReference type="Gene3D" id="3.30.930.10">
    <property type="entry name" value="Bira Bifunctional Protein, Domain 2"/>
    <property type="match status" value="1"/>
</dbReference>
<dbReference type="SUPFAM" id="SSF50249">
    <property type="entry name" value="Nucleic acid-binding proteins"/>
    <property type="match status" value="1"/>
</dbReference>
<keyword evidence="4 9" id="KW-0436">Ligase</keyword>